<dbReference type="AlphaFoldDB" id="D3DGG2"/>
<keyword evidence="1" id="KW-0677">Repeat</keyword>
<dbReference type="STRING" id="608538.HTH_0450"/>
<dbReference type="GO" id="GO:0043161">
    <property type="term" value="P:proteasome-mediated ubiquitin-dependent protein catabolic process"/>
    <property type="evidence" value="ECO:0007669"/>
    <property type="project" value="TreeGrafter"/>
</dbReference>
<dbReference type="InterPro" id="IPR050952">
    <property type="entry name" value="TRIM-NHL_E3_ligases"/>
</dbReference>
<dbReference type="RefSeq" id="WP_012963097.1">
    <property type="nucleotide sequence ID" value="NC_013799.1"/>
</dbReference>
<proteinExistence type="predicted"/>
<evidence type="ECO:0000313" key="2">
    <source>
        <dbReference type="EMBL" id="BAI68914.1"/>
    </source>
</evidence>
<dbReference type="Proteomes" id="UP000002574">
    <property type="component" value="Chromosome"/>
</dbReference>
<dbReference type="PANTHER" id="PTHR24104">
    <property type="entry name" value="E3 UBIQUITIN-PROTEIN LIGASE NHLRC1-RELATED"/>
    <property type="match status" value="1"/>
</dbReference>
<gene>
    <name evidence="2" type="ordered locus">HTH_0450</name>
</gene>
<dbReference type="KEGG" id="hth:HTH_0450"/>
<dbReference type="GO" id="GO:0000209">
    <property type="term" value="P:protein polyubiquitination"/>
    <property type="evidence" value="ECO:0007669"/>
    <property type="project" value="TreeGrafter"/>
</dbReference>
<name>D3DGG2_HYDTT</name>
<organism evidence="2 3">
    <name type="scientific">Hydrogenobacter thermophilus (strain DSM 6534 / IAM 12695 / TK-6)</name>
    <dbReference type="NCBI Taxonomy" id="608538"/>
    <lineage>
        <taxon>Bacteria</taxon>
        <taxon>Pseudomonadati</taxon>
        <taxon>Aquificota</taxon>
        <taxon>Aquificia</taxon>
        <taxon>Aquificales</taxon>
        <taxon>Aquificaceae</taxon>
        <taxon>Hydrogenobacter</taxon>
    </lineage>
</organism>
<accession>D3DGG2</accession>
<dbReference type="InterPro" id="IPR001258">
    <property type="entry name" value="NHL_repeat"/>
</dbReference>
<sequence>MKIEVLGIVGAPSNFSLQVPDAKASPYTLYGPRGVFLKGDVFIVADTGNHRVLVWKAIPLHGEPALVVLGQRDFYSDSPNAGGDTERGLFMPTGVFLSDDGKLFLADAWNHRVLMWEKLPEENFSKPDHVIGQPSLKSVDRNMLFWCFGVYYDGYLYVCDTGNRRILRWKGVPDSMQKPDDVYEGFSWPHTLCKNEDRFFVADAGTGVSKVYVFENSLSDAYNCNSYIGQREGCDEMSLNLPYGVSANGDFLFIGDTSNNRVLVFRGDSVKPVAVVGQRNFFECGENRWEKVDEQSLCWPYAVFSTENILLVADTGNNRVIIYRFSV</sequence>
<dbReference type="eggNOG" id="COG3391">
    <property type="taxonomic scope" value="Bacteria"/>
</dbReference>
<evidence type="ECO:0000313" key="3">
    <source>
        <dbReference type="Proteomes" id="UP000002574"/>
    </source>
</evidence>
<dbReference type="Pfam" id="PF01436">
    <property type="entry name" value="NHL"/>
    <property type="match status" value="1"/>
</dbReference>
<dbReference type="OrthoDB" id="9799230at2"/>
<dbReference type="GO" id="GO:0008270">
    <property type="term" value="F:zinc ion binding"/>
    <property type="evidence" value="ECO:0007669"/>
    <property type="project" value="UniProtKB-KW"/>
</dbReference>
<reference evidence="2 3" key="1">
    <citation type="journal article" date="2010" name="J. Bacteriol.">
        <title>Complete genome sequence of the thermophilic, obligately chemolithoautotrophic hydrogen-oxidizing bacterium Hydrogenobacter thermophilus TK-6.</title>
        <authorList>
            <person name="Arai H."/>
            <person name="Kanbe H."/>
            <person name="Ishii M."/>
            <person name="Igarashi Y."/>
        </authorList>
    </citation>
    <scope>NUCLEOTIDE SEQUENCE [LARGE SCALE GENOMIC DNA]</scope>
    <source>
        <strain evidence="3">DSM 6534 / IAM 12695 / TK-6 [Tokyo]</strain>
    </source>
</reference>
<evidence type="ECO:0000256" key="1">
    <source>
        <dbReference type="ARBA" id="ARBA00022737"/>
    </source>
</evidence>
<dbReference type="EMBL" id="AP011112">
    <property type="protein sequence ID" value="BAI68914.1"/>
    <property type="molecule type" value="Genomic_DNA"/>
</dbReference>
<protein>
    <submittedName>
        <fullName evidence="2">NHL repeat containing protein</fullName>
    </submittedName>
</protein>
<dbReference type="Gene3D" id="2.120.10.30">
    <property type="entry name" value="TolB, C-terminal domain"/>
    <property type="match status" value="2"/>
</dbReference>
<dbReference type="PANTHER" id="PTHR24104:SF25">
    <property type="entry name" value="PROTEIN LIN-41"/>
    <property type="match status" value="1"/>
</dbReference>
<dbReference type="GO" id="GO:0061630">
    <property type="term" value="F:ubiquitin protein ligase activity"/>
    <property type="evidence" value="ECO:0007669"/>
    <property type="project" value="TreeGrafter"/>
</dbReference>
<dbReference type="KEGG" id="hte:Hydth_0448"/>
<dbReference type="InterPro" id="IPR011042">
    <property type="entry name" value="6-blade_b-propeller_TolB-like"/>
</dbReference>
<keyword evidence="3" id="KW-1185">Reference proteome</keyword>
<dbReference type="SUPFAM" id="SSF101898">
    <property type="entry name" value="NHL repeat"/>
    <property type="match status" value="1"/>
</dbReference>